<dbReference type="Proteomes" id="UP001151760">
    <property type="component" value="Unassembled WGS sequence"/>
</dbReference>
<evidence type="ECO:0000256" key="1">
    <source>
        <dbReference type="SAM" id="MobiDB-lite"/>
    </source>
</evidence>
<organism evidence="2 3">
    <name type="scientific">Tanacetum coccineum</name>
    <dbReference type="NCBI Taxonomy" id="301880"/>
    <lineage>
        <taxon>Eukaryota</taxon>
        <taxon>Viridiplantae</taxon>
        <taxon>Streptophyta</taxon>
        <taxon>Embryophyta</taxon>
        <taxon>Tracheophyta</taxon>
        <taxon>Spermatophyta</taxon>
        <taxon>Magnoliopsida</taxon>
        <taxon>eudicotyledons</taxon>
        <taxon>Gunneridae</taxon>
        <taxon>Pentapetalae</taxon>
        <taxon>asterids</taxon>
        <taxon>campanulids</taxon>
        <taxon>Asterales</taxon>
        <taxon>Asteraceae</taxon>
        <taxon>Asteroideae</taxon>
        <taxon>Anthemideae</taxon>
        <taxon>Anthemidinae</taxon>
        <taxon>Tanacetum</taxon>
    </lineage>
</organism>
<feature type="region of interest" description="Disordered" evidence="1">
    <location>
        <begin position="63"/>
        <end position="92"/>
    </location>
</feature>
<keyword evidence="3" id="KW-1185">Reference proteome</keyword>
<proteinExistence type="predicted"/>
<name>A0ABQ5G626_9ASTR</name>
<reference evidence="2" key="1">
    <citation type="journal article" date="2022" name="Int. J. Mol. Sci.">
        <title>Draft Genome of Tanacetum Coccineum: Genomic Comparison of Closely Related Tanacetum-Family Plants.</title>
        <authorList>
            <person name="Yamashiro T."/>
            <person name="Shiraishi A."/>
            <person name="Nakayama K."/>
            <person name="Satake H."/>
        </authorList>
    </citation>
    <scope>NUCLEOTIDE SEQUENCE</scope>
</reference>
<sequence>MASAYPICLMALSILLTSLGYGIKRLSHLNLTPSMTLPKNRSCHRSSKFQISLKASLSLCGAEGKKQKGHYPPKPVPNSKQRSKDGSNRSDLNLPEANITVLLLSPWNEKLRTLVEAARSMLIFSRCMLFLWDEPIGKAWLTKGDYWRFHWLFADSCATRVYNRRTKEIIGDKEGLSREAPQELLTKRDVKDTFQEYFRWSSILRRKSCQYRRDLPRNFHIDRVDSPSLIGKMGMSKVDGGNNVIQGRSYPEQSPTRFSWRLQLLVREESRFRPHALPQRLIHDESSIYQSLPQSLMNKNFLIRTFVVQVIMLKENVEGDC</sequence>
<evidence type="ECO:0000313" key="3">
    <source>
        <dbReference type="Proteomes" id="UP001151760"/>
    </source>
</evidence>
<evidence type="ECO:0000313" key="2">
    <source>
        <dbReference type="EMBL" id="GJT71101.1"/>
    </source>
</evidence>
<accession>A0ABQ5G626</accession>
<reference evidence="2" key="2">
    <citation type="submission" date="2022-01" db="EMBL/GenBank/DDBJ databases">
        <authorList>
            <person name="Yamashiro T."/>
            <person name="Shiraishi A."/>
            <person name="Satake H."/>
            <person name="Nakayama K."/>
        </authorList>
    </citation>
    <scope>NUCLEOTIDE SEQUENCE</scope>
</reference>
<comment type="caution">
    <text evidence="2">The sequence shown here is derived from an EMBL/GenBank/DDBJ whole genome shotgun (WGS) entry which is preliminary data.</text>
</comment>
<protein>
    <submittedName>
        <fullName evidence="2">Uncharacterized protein</fullName>
    </submittedName>
</protein>
<gene>
    <name evidence="2" type="ORF">Tco_1030387</name>
</gene>
<dbReference type="EMBL" id="BQNB010018139">
    <property type="protein sequence ID" value="GJT71101.1"/>
    <property type="molecule type" value="Genomic_DNA"/>
</dbReference>